<evidence type="ECO:0000313" key="10">
    <source>
        <dbReference type="Proteomes" id="UP000250223"/>
    </source>
</evidence>
<dbReference type="EMBL" id="UAWC01000027">
    <property type="protein sequence ID" value="SQB36715.1"/>
    <property type="molecule type" value="Genomic_DNA"/>
</dbReference>
<keyword evidence="5 7" id="KW-1133">Transmembrane helix</keyword>
<dbReference type="CDD" id="cd03392">
    <property type="entry name" value="PAP2_like_2"/>
    <property type="match status" value="1"/>
</dbReference>
<evidence type="ECO:0000259" key="8">
    <source>
        <dbReference type="SMART" id="SM00014"/>
    </source>
</evidence>
<dbReference type="InterPro" id="IPR036938">
    <property type="entry name" value="PAP2/HPO_sf"/>
</dbReference>
<dbReference type="Proteomes" id="UP000250223">
    <property type="component" value="Unassembled WGS sequence"/>
</dbReference>
<keyword evidence="3 7" id="KW-0812">Transmembrane</keyword>
<evidence type="ECO:0000313" key="9">
    <source>
        <dbReference type="EMBL" id="SQB36715.1"/>
    </source>
</evidence>
<dbReference type="Gene3D" id="1.20.144.10">
    <property type="entry name" value="Phosphatidic acid phosphatase type 2/haloperoxidase"/>
    <property type="match status" value="2"/>
</dbReference>
<feature type="transmembrane region" description="Helical" evidence="7">
    <location>
        <begin position="208"/>
        <end position="226"/>
    </location>
</feature>
<sequence>MKKFEDKSYRNFIKLYKENDERWKFFFIGIILAFISLIIFINIVQLYFKGKGSFKMDVSAINYVRYIESDSLSRIFKCITYIGDPYTVIIITLIITVMLYLKKMKSESVFFAFNILGVAIFNELLKRSFRRDRPTVKIIEATGYSFPSGHSMTFLAFAIILSYLILIYSKNKFKSYSISIGLIILAIAIGFSRVYLRVHYLSDVLAGWSAAMFWEGINISIHRYSYYKKITM</sequence>
<dbReference type="InterPro" id="IPR000326">
    <property type="entry name" value="PAP2/HPO"/>
</dbReference>
<evidence type="ECO:0000256" key="7">
    <source>
        <dbReference type="SAM" id="Phobius"/>
    </source>
</evidence>
<dbReference type="AlphaFoldDB" id="A0A2X2WLC2"/>
<dbReference type="PANTHER" id="PTHR14969">
    <property type="entry name" value="SPHINGOSINE-1-PHOSPHATE PHOSPHOHYDROLASE"/>
    <property type="match status" value="1"/>
</dbReference>
<feature type="transmembrane region" description="Helical" evidence="7">
    <location>
        <begin position="152"/>
        <end position="169"/>
    </location>
</feature>
<feature type="transmembrane region" description="Helical" evidence="7">
    <location>
        <begin position="79"/>
        <end position="101"/>
    </location>
</feature>
<feature type="transmembrane region" description="Helical" evidence="7">
    <location>
        <begin position="25"/>
        <end position="48"/>
    </location>
</feature>
<feature type="transmembrane region" description="Helical" evidence="7">
    <location>
        <begin position="108"/>
        <end position="125"/>
    </location>
</feature>
<keyword evidence="6 7" id="KW-0472">Membrane</keyword>
<dbReference type="Pfam" id="PF01569">
    <property type="entry name" value="PAP2"/>
    <property type="match status" value="1"/>
</dbReference>
<accession>A0A2X2WLC2</accession>
<dbReference type="GO" id="GO:0005886">
    <property type="term" value="C:plasma membrane"/>
    <property type="evidence" value="ECO:0007669"/>
    <property type="project" value="UniProtKB-SubCell"/>
</dbReference>
<dbReference type="GO" id="GO:0016787">
    <property type="term" value="F:hydrolase activity"/>
    <property type="evidence" value="ECO:0007669"/>
    <property type="project" value="UniProtKB-KW"/>
</dbReference>
<feature type="domain" description="Phosphatidic acid phosphatase type 2/haloperoxidase" evidence="8">
    <location>
        <begin position="108"/>
        <end position="222"/>
    </location>
</feature>
<feature type="transmembrane region" description="Helical" evidence="7">
    <location>
        <begin position="176"/>
        <end position="196"/>
    </location>
</feature>
<evidence type="ECO:0000256" key="1">
    <source>
        <dbReference type="ARBA" id="ARBA00004651"/>
    </source>
</evidence>
<dbReference type="SUPFAM" id="SSF48317">
    <property type="entry name" value="Acid phosphatase/Vanadium-dependent haloperoxidase"/>
    <property type="match status" value="1"/>
</dbReference>
<dbReference type="PANTHER" id="PTHR14969:SF62">
    <property type="entry name" value="DECAPRENYLPHOSPHORYL-5-PHOSPHORIBOSE PHOSPHATASE RV3807C-RELATED"/>
    <property type="match status" value="1"/>
</dbReference>
<evidence type="ECO:0000256" key="3">
    <source>
        <dbReference type="ARBA" id="ARBA00022692"/>
    </source>
</evidence>
<keyword evidence="4" id="KW-0378">Hydrolase</keyword>
<organism evidence="9 10">
    <name type="scientific">Clostridium cochlearium</name>
    <dbReference type="NCBI Taxonomy" id="1494"/>
    <lineage>
        <taxon>Bacteria</taxon>
        <taxon>Bacillati</taxon>
        <taxon>Bacillota</taxon>
        <taxon>Clostridia</taxon>
        <taxon>Eubacteriales</taxon>
        <taxon>Clostridiaceae</taxon>
        <taxon>Clostridium</taxon>
    </lineage>
</organism>
<dbReference type="SMART" id="SM00014">
    <property type="entry name" value="acidPPc"/>
    <property type="match status" value="1"/>
</dbReference>
<evidence type="ECO:0000256" key="2">
    <source>
        <dbReference type="ARBA" id="ARBA00022475"/>
    </source>
</evidence>
<protein>
    <submittedName>
        <fullName evidence="9">Phosphatase</fullName>
    </submittedName>
</protein>
<keyword evidence="2" id="KW-1003">Cell membrane</keyword>
<gene>
    <name evidence="9" type="ORF">NCTC13028_02542</name>
</gene>
<comment type="subcellular location">
    <subcellularLocation>
        <location evidence="1">Cell membrane</location>
        <topology evidence="1">Multi-pass membrane protein</topology>
    </subcellularLocation>
</comment>
<evidence type="ECO:0000256" key="5">
    <source>
        <dbReference type="ARBA" id="ARBA00022989"/>
    </source>
</evidence>
<proteinExistence type="predicted"/>
<evidence type="ECO:0000256" key="4">
    <source>
        <dbReference type="ARBA" id="ARBA00022801"/>
    </source>
</evidence>
<name>A0A2X2WLC2_CLOCO</name>
<dbReference type="RefSeq" id="WP_096635935.1">
    <property type="nucleotide sequence ID" value="NZ_JAHLNT010000010.1"/>
</dbReference>
<evidence type="ECO:0000256" key="6">
    <source>
        <dbReference type="ARBA" id="ARBA00023136"/>
    </source>
</evidence>
<reference evidence="9 10" key="1">
    <citation type="submission" date="2018-06" db="EMBL/GenBank/DDBJ databases">
        <authorList>
            <consortium name="Pathogen Informatics"/>
            <person name="Doyle S."/>
        </authorList>
    </citation>
    <scope>NUCLEOTIDE SEQUENCE [LARGE SCALE GENOMIC DNA]</scope>
    <source>
        <strain evidence="9 10">NCTC13028</strain>
    </source>
</reference>